<reference evidence="4" key="1">
    <citation type="submission" date="2019-04" db="EMBL/GenBank/DDBJ databases">
        <title>Friends and foes A comparative genomics studyof 23 Aspergillus species from section Flavi.</title>
        <authorList>
            <consortium name="DOE Joint Genome Institute"/>
            <person name="Kjaerbolling I."/>
            <person name="Vesth T."/>
            <person name="Frisvad J.C."/>
            <person name="Nybo J.L."/>
            <person name="Theobald S."/>
            <person name="Kildgaard S."/>
            <person name="Isbrandt T."/>
            <person name="Kuo A."/>
            <person name="Sato A."/>
            <person name="Lyhne E.K."/>
            <person name="Kogle M.E."/>
            <person name="Wiebenga A."/>
            <person name="Kun R.S."/>
            <person name="Lubbers R.J."/>
            <person name="Makela M.R."/>
            <person name="Barry K."/>
            <person name="Chovatia M."/>
            <person name="Clum A."/>
            <person name="Daum C."/>
            <person name="Haridas S."/>
            <person name="He G."/>
            <person name="LaButti K."/>
            <person name="Lipzen A."/>
            <person name="Mondo S."/>
            <person name="Riley R."/>
            <person name="Salamov A."/>
            <person name="Simmons B.A."/>
            <person name="Magnuson J.K."/>
            <person name="Henrissat B."/>
            <person name="Mortensen U.H."/>
            <person name="Larsen T.O."/>
            <person name="Devries R.P."/>
            <person name="Grigoriev I.V."/>
            <person name="Machida M."/>
            <person name="Baker S.E."/>
            <person name="Andersen M.R."/>
        </authorList>
    </citation>
    <scope>NUCLEOTIDE SEQUENCE [LARGE SCALE GENOMIC DNA]</scope>
    <source>
        <strain evidence="4">IBT 14317</strain>
    </source>
</reference>
<dbReference type="InterPro" id="IPR051609">
    <property type="entry name" value="NmrA/Isoflavone_reductase-like"/>
</dbReference>
<accession>A0A5N7CBH9</accession>
<evidence type="ECO:0000313" key="4">
    <source>
        <dbReference type="EMBL" id="KAE8391227.1"/>
    </source>
</evidence>
<keyword evidence="2" id="KW-0560">Oxidoreductase</keyword>
<dbReference type="InterPro" id="IPR036291">
    <property type="entry name" value="NAD(P)-bd_dom_sf"/>
</dbReference>
<dbReference type="AlphaFoldDB" id="A0A5N7CBH9"/>
<protein>
    <submittedName>
        <fullName evidence="4">NAD(P)-binding protein</fullName>
    </submittedName>
</protein>
<dbReference type="OMA" id="YCRKIWG"/>
<dbReference type="Pfam" id="PF05368">
    <property type="entry name" value="NmrA"/>
    <property type="match status" value="1"/>
</dbReference>
<dbReference type="PANTHER" id="PTHR47706:SF9">
    <property type="entry name" value="NMRA-LIKE DOMAIN-CONTAINING PROTEIN-RELATED"/>
    <property type="match status" value="1"/>
</dbReference>
<dbReference type="OrthoDB" id="5283654at2759"/>
<organism evidence="4">
    <name type="scientific">Petromyces alliaceus</name>
    <name type="common">Aspergillus alliaceus</name>
    <dbReference type="NCBI Taxonomy" id="209559"/>
    <lineage>
        <taxon>Eukaryota</taxon>
        <taxon>Fungi</taxon>
        <taxon>Dikarya</taxon>
        <taxon>Ascomycota</taxon>
        <taxon>Pezizomycotina</taxon>
        <taxon>Eurotiomycetes</taxon>
        <taxon>Eurotiomycetidae</taxon>
        <taxon>Eurotiales</taxon>
        <taxon>Aspergillaceae</taxon>
        <taxon>Aspergillus</taxon>
        <taxon>Aspergillus subgen. Circumdati</taxon>
    </lineage>
</organism>
<dbReference type="Proteomes" id="UP000326877">
    <property type="component" value="Unassembled WGS sequence"/>
</dbReference>
<dbReference type="Gene3D" id="3.40.50.720">
    <property type="entry name" value="NAD(P)-binding Rossmann-like Domain"/>
    <property type="match status" value="1"/>
</dbReference>
<keyword evidence="1" id="KW-0521">NADP</keyword>
<proteinExistence type="predicted"/>
<dbReference type="PANTHER" id="PTHR47706">
    <property type="entry name" value="NMRA-LIKE FAMILY PROTEIN"/>
    <property type="match status" value="1"/>
</dbReference>
<name>A0A5N7CBH9_PETAA</name>
<accession>A0A5N6FRR1</accession>
<evidence type="ECO:0000256" key="1">
    <source>
        <dbReference type="ARBA" id="ARBA00022857"/>
    </source>
</evidence>
<sequence length="313" mass="33978">MAFNRIAIYGHRGWASSAIVEALSLSGAPITVLYRPGSDTSALPSHVTAVQVDVADQEALVNALQEIDIVISLVGHEGVLRQYQLVTAIAKTKVQLFVPSDLAARYDEQGMRIPVNQSKGLVETAARDAGIPTAVVLTGNFAEFALATPAMGVDYINNRIIFTGDSATQPINLCTRAYVAAAYVSIFAFTPIDKLKNRTLALSELRPTGKDIAAALTEKFGSRTLSTSETTQSINEKIENAIASGSAFALAYYCRKIWGTGQQVAMVGQDMWDLKEYPKACLRDLLIDGNLQSYRDMPVEVVNLFRPQLELCK</sequence>
<dbReference type="InterPro" id="IPR008030">
    <property type="entry name" value="NmrA-like"/>
</dbReference>
<evidence type="ECO:0000259" key="3">
    <source>
        <dbReference type="Pfam" id="PF05368"/>
    </source>
</evidence>
<dbReference type="SUPFAM" id="SSF51735">
    <property type="entry name" value="NAD(P)-binding Rossmann-fold domains"/>
    <property type="match status" value="1"/>
</dbReference>
<evidence type="ECO:0000256" key="2">
    <source>
        <dbReference type="ARBA" id="ARBA00023002"/>
    </source>
</evidence>
<dbReference type="EMBL" id="ML735247">
    <property type="protein sequence ID" value="KAE8391227.1"/>
    <property type="molecule type" value="Genomic_DNA"/>
</dbReference>
<feature type="domain" description="NmrA-like" evidence="3">
    <location>
        <begin position="5"/>
        <end position="238"/>
    </location>
</feature>
<gene>
    <name evidence="4" type="ORF">BDV23DRAFT_182748</name>
</gene>
<dbReference type="GO" id="GO:0016491">
    <property type="term" value="F:oxidoreductase activity"/>
    <property type="evidence" value="ECO:0007669"/>
    <property type="project" value="UniProtKB-KW"/>
</dbReference>